<evidence type="ECO:0000256" key="2">
    <source>
        <dbReference type="ARBA" id="ARBA00022490"/>
    </source>
</evidence>
<dbReference type="InterPro" id="IPR006577">
    <property type="entry name" value="UAS"/>
</dbReference>
<dbReference type="Pfam" id="PF22566">
    <property type="entry name" value="UBA_8"/>
    <property type="match status" value="1"/>
</dbReference>
<dbReference type="SMART" id="SM00594">
    <property type="entry name" value="UAS"/>
    <property type="match status" value="1"/>
</dbReference>
<dbReference type="PANTHER" id="PTHR23322:SF1">
    <property type="entry name" value="FAS-ASSOCIATED FACTOR 2"/>
    <property type="match status" value="1"/>
</dbReference>
<dbReference type="Gene3D" id="3.40.30.10">
    <property type="entry name" value="Glutaredoxin"/>
    <property type="match status" value="1"/>
</dbReference>
<dbReference type="PROSITE" id="PS50033">
    <property type="entry name" value="UBX"/>
    <property type="match status" value="1"/>
</dbReference>
<dbReference type="Gene3D" id="3.10.20.90">
    <property type="entry name" value="Phosphatidylinositol 3-kinase Catalytic Subunit, Chain A, domain 1"/>
    <property type="match status" value="1"/>
</dbReference>
<evidence type="ECO:0000313" key="5">
    <source>
        <dbReference type="EMBL" id="EKC31237.1"/>
    </source>
</evidence>
<accession>K1Q3W9</accession>
<evidence type="ECO:0000256" key="4">
    <source>
        <dbReference type="SAM" id="MobiDB-lite"/>
    </source>
</evidence>
<dbReference type="EMBL" id="JH815739">
    <property type="protein sequence ID" value="EKC31237.1"/>
    <property type="molecule type" value="Genomic_DNA"/>
</dbReference>
<keyword evidence="2" id="KW-0963">Cytoplasm</keyword>
<feature type="region of interest" description="Disordered" evidence="4">
    <location>
        <begin position="380"/>
        <end position="406"/>
    </location>
</feature>
<dbReference type="Pfam" id="PF00789">
    <property type="entry name" value="UBX"/>
    <property type="match status" value="1"/>
</dbReference>
<reference evidence="5" key="1">
    <citation type="journal article" date="2012" name="Nature">
        <title>The oyster genome reveals stress adaptation and complexity of shell formation.</title>
        <authorList>
            <person name="Zhang G."/>
            <person name="Fang X."/>
            <person name="Guo X."/>
            <person name="Li L."/>
            <person name="Luo R."/>
            <person name="Xu F."/>
            <person name="Yang P."/>
            <person name="Zhang L."/>
            <person name="Wang X."/>
            <person name="Qi H."/>
            <person name="Xiong Z."/>
            <person name="Que H."/>
            <person name="Xie Y."/>
            <person name="Holland P.W."/>
            <person name="Paps J."/>
            <person name="Zhu Y."/>
            <person name="Wu F."/>
            <person name="Chen Y."/>
            <person name="Wang J."/>
            <person name="Peng C."/>
            <person name="Meng J."/>
            <person name="Yang L."/>
            <person name="Liu J."/>
            <person name="Wen B."/>
            <person name="Zhang N."/>
            <person name="Huang Z."/>
            <person name="Zhu Q."/>
            <person name="Feng Y."/>
            <person name="Mount A."/>
            <person name="Hedgecock D."/>
            <person name="Xu Z."/>
            <person name="Liu Y."/>
            <person name="Domazet-Loso T."/>
            <person name="Du Y."/>
            <person name="Sun X."/>
            <person name="Zhang S."/>
            <person name="Liu B."/>
            <person name="Cheng P."/>
            <person name="Jiang X."/>
            <person name="Li J."/>
            <person name="Fan D."/>
            <person name="Wang W."/>
            <person name="Fu W."/>
            <person name="Wang T."/>
            <person name="Wang B."/>
            <person name="Zhang J."/>
            <person name="Peng Z."/>
            <person name="Li Y."/>
            <person name="Li N."/>
            <person name="Wang J."/>
            <person name="Chen M."/>
            <person name="He Y."/>
            <person name="Tan F."/>
            <person name="Song X."/>
            <person name="Zheng Q."/>
            <person name="Huang R."/>
            <person name="Yang H."/>
            <person name="Du X."/>
            <person name="Chen L."/>
            <person name="Yang M."/>
            <person name="Gaffney P.M."/>
            <person name="Wang S."/>
            <person name="Luo L."/>
            <person name="She Z."/>
            <person name="Ming Y."/>
            <person name="Huang W."/>
            <person name="Zhang S."/>
            <person name="Huang B."/>
            <person name="Zhang Y."/>
            <person name="Qu T."/>
            <person name="Ni P."/>
            <person name="Miao G."/>
            <person name="Wang J."/>
            <person name="Wang Q."/>
            <person name="Steinberg C.E."/>
            <person name="Wang H."/>
            <person name="Li N."/>
            <person name="Qian L."/>
            <person name="Zhang G."/>
            <person name="Li Y."/>
            <person name="Yang H."/>
            <person name="Liu X."/>
            <person name="Wang J."/>
            <person name="Yin Y."/>
            <person name="Wang J."/>
        </authorList>
    </citation>
    <scope>NUCLEOTIDE SEQUENCE [LARGE SCALE GENOMIC DNA]</scope>
    <source>
        <strain evidence="5">05x7-T-G4-1.051#20</strain>
    </source>
</reference>
<dbReference type="CDD" id="cd16120">
    <property type="entry name" value="UBX_UBXN3B"/>
    <property type="match status" value="1"/>
</dbReference>
<dbReference type="GO" id="GO:0043130">
    <property type="term" value="F:ubiquitin binding"/>
    <property type="evidence" value="ECO:0007669"/>
    <property type="project" value="TreeGrafter"/>
</dbReference>
<dbReference type="HOGENOM" id="CLU_047924_0_0_1"/>
<dbReference type="PANTHER" id="PTHR23322">
    <property type="entry name" value="FAS-ASSOCIATED PROTEIN"/>
    <property type="match status" value="1"/>
</dbReference>
<dbReference type="AlphaFoldDB" id="K1Q3W9"/>
<dbReference type="InterPro" id="IPR029071">
    <property type="entry name" value="Ubiquitin-like_domsf"/>
</dbReference>
<dbReference type="InterPro" id="IPR036249">
    <property type="entry name" value="Thioredoxin-like_sf"/>
</dbReference>
<dbReference type="Pfam" id="PF21021">
    <property type="entry name" value="FAF1"/>
    <property type="match status" value="1"/>
</dbReference>
<dbReference type="SUPFAM" id="SSF52833">
    <property type="entry name" value="Thioredoxin-like"/>
    <property type="match status" value="1"/>
</dbReference>
<dbReference type="InterPro" id="IPR001012">
    <property type="entry name" value="UBX_dom"/>
</dbReference>
<evidence type="ECO:0000256" key="3">
    <source>
        <dbReference type="ARBA" id="ARBA00023054"/>
    </source>
</evidence>
<dbReference type="GO" id="GO:0005783">
    <property type="term" value="C:endoplasmic reticulum"/>
    <property type="evidence" value="ECO:0007669"/>
    <property type="project" value="TreeGrafter"/>
</dbReference>
<comment type="subcellular location">
    <subcellularLocation>
        <location evidence="1">Cytoplasm</location>
    </subcellularLocation>
</comment>
<dbReference type="InterPro" id="IPR049483">
    <property type="entry name" value="FAF1_2-like_UAS"/>
</dbReference>
<dbReference type="InterPro" id="IPR050730">
    <property type="entry name" value="UBX_domain-protein"/>
</dbReference>
<dbReference type="InterPro" id="IPR054109">
    <property type="entry name" value="UBA_8"/>
</dbReference>
<evidence type="ECO:0000256" key="1">
    <source>
        <dbReference type="ARBA" id="ARBA00004496"/>
    </source>
</evidence>
<gene>
    <name evidence="5" type="ORF">CGI_10013075</name>
</gene>
<dbReference type="SUPFAM" id="SSF54236">
    <property type="entry name" value="Ubiquitin-like"/>
    <property type="match status" value="1"/>
</dbReference>
<protein>
    <submittedName>
        <fullName evidence="5">FAS-associated factor 2-B</fullName>
    </submittedName>
</protein>
<keyword evidence="3" id="KW-0175">Coiled coil</keyword>
<organism evidence="5">
    <name type="scientific">Magallana gigas</name>
    <name type="common">Pacific oyster</name>
    <name type="synonym">Crassostrea gigas</name>
    <dbReference type="NCBI Taxonomy" id="29159"/>
    <lineage>
        <taxon>Eukaryota</taxon>
        <taxon>Metazoa</taxon>
        <taxon>Spiralia</taxon>
        <taxon>Lophotrochozoa</taxon>
        <taxon>Mollusca</taxon>
        <taxon>Bivalvia</taxon>
        <taxon>Autobranchia</taxon>
        <taxon>Pteriomorphia</taxon>
        <taxon>Ostreida</taxon>
        <taxon>Ostreoidea</taxon>
        <taxon>Ostreidae</taxon>
        <taxon>Magallana</taxon>
    </lineage>
</organism>
<proteinExistence type="predicted"/>
<sequence>MAPTGHWIRHLYWRFSRPEDTAALQQDLDSLQTGRENGPPVVLASLLKQSLISIIKDAEKYILVITSPNFIKLTWIVRLMILMHLTGMNAESDRDQDLTGIEDIDRCKDILREHNWDIEIAVQDTFNKREGAPNVFNQPEAVNNEPREPSMNLQPTDQRVFTVARPPPQGIYQWLYHVIIFPFRFVYSTLLDLVRFTIRLIRPDPRRNVTDPVGDVTRFINSYEETLGTTHPTFYQGSYSQALNDAKRELRFLCVYLHGDDHQDTGDFCRNTLGNQDLIDFINTRMLFWACNTNSPEGFRVSRALKENTYPFLALIVLRQNKMTVVARIEGPIGPGELIEKLERILQDNEASLIAARAEREERDFTQTLRREQDAAYLESLKADQEKERKRREEQDKIDQEKQRLVDEENKRKEMIQERERMKEELKIEIPEEPAVDDPDVVRIVLKLPHGSRIERRFLKNQSLKFLYYFAFCHEDCPDDFHVVTNFPRRTVPCEPSKNGPDPPSFEEAGLGKNEMLFVQDNEA</sequence>
<dbReference type="Gene3D" id="1.10.8.10">
    <property type="entry name" value="DNA helicase RuvA subunit, C-terminal domain"/>
    <property type="match status" value="1"/>
</dbReference>
<dbReference type="FunCoup" id="K1Q3W9">
    <property type="interactions" value="1920"/>
</dbReference>
<dbReference type="InParanoid" id="K1Q3W9"/>
<name>K1Q3W9_MAGGI</name>
<feature type="compositionally biased region" description="Basic and acidic residues" evidence="4">
    <location>
        <begin position="381"/>
        <end position="406"/>
    </location>
</feature>
<dbReference type="GO" id="GO:0036503">
    <property type="term" value="P:ERAD pathway"/>
    <property type="evidence" value="ECO:0007669"/>
    <property type="project" value="TreeGrafter"/>
</dbReference>